<evidence type="ECO:0000313" key="2">
    <source>
        <dbReference type="Proteomes" id="UP000199548"/>
    </source>
</evidence>
<gene>
    <name evidence="1" type="ORF">SAMN05192543_110114</name>
</gene>
<dbReference type="STRING" id="420953.SAMN05192543_110114"/>
<protein>
    <submittedName>
        <fullName evidence="1">Kdo-III transferase WaaZ</fullName>
    </submittedName>
</protein>
<dbReference type="RefSeq" id="WP_091018451.1">
    <property type="nucleotide sequence ID" value="NZ_FOQU01000010.1"/>
</dbReference>
<reference evidence="1 2" key="1">
    <citation type="submission" date="2016-10" db="EMBL/GenBank/DDBJ databases">
        <authorList>
            <person name="de Groot N.N."/>
        </authorList>
    </citation>
    <scope>NUCLEOTIDE SEQUENCE [LARGE SCALE GENOMIC DNA]</scope>
    <source>
        <strain evidence="1 2">LMG 23650</strain>
    </source>
</reference>
<dbReference type="EMBL" id="FOQU01000010">
    <property type="protein sequence ID" value="SFJ73950.1"/>
    <property type="molecule type" value="Genomic_DNA"/>
</dbReference>
<dbReference type="Proteomes" id="UP000199548">
    <property type="component" value="Unassembled WGS sequence"/>
</dbReference>
<dbReference type="OrthoDB" id="9177936at2"/>
<keyword evidence="2" id="KW-1185">Reference proteome</keyword>
<proteinExistence type="predicted"/>
<name>A0A1I3TTK8_9BURK</name>
<organism evidence="1 2">
    <name type="scientific">Paraburkholderia megapolitana</name>
    <dbReference type="NCBI Taxonomy" id="420953"/>
    <lineage>
        <taxon>Bacteria</taxon>
        <taxon>Pseudomonadati</taxon>
        <taxon>Pseudomonadota</taxon>
        <taxon>Betaproteobacteria</taxon>
        <taxon>Burkholderiales</taxon>
        <taxon>Burkholderiaceae</taxon>
        <taxon>Paraburkholderia</taxon>
    </lineage>
</organism>
<keyword evidence="1" id="KW-0808">Transferase</keyword>
<sequence length="339" mass="38624">MLSVERATPALPAIELPSKPPCYTWPGPIRRARGTMLKLLYRWTHSRAFRHNERLWGAVTVERHESGYLQRMRIGRHELPIENADTLLGAFKGACHLIATGPSISDIDYASLDLDHVMGVNGAIALQDRHPVQFDYYCIVDAGFARNRPDLVARVMQQRLVLFATPLVLWYIAQYFPLEQMQCRVFLIEDVRYPACRRALRRQELRAAQTRDGLVVFDEARALGFSLDIRRGTFDGRTVAYTGLQILHSLGFDTLYLHGLDFRHAARTPRFYETAGTMQPSSLDDHFDAFIAPSFREAAALLERRGVRMVNLSPHSALDTQVAEKGDWRQLRRVSVAYG</sequence>
<dbReference type="AlphaFoldDB" id="A0A1I3TTK8"/>
<accession>A0A1I3TTK8</accession>
<dbReference type="GO" id="GO:0016740">
    <property type="term" value="F:transferase activity"/>
    <property type="evidence" value="ECO:0007669"/>
    <property type="project" value="UniProtKB-KW"/>
</dbReference>
<evidence type="ECO:0000313" key="1">
    <source>
        <dbReference type="EMBL" id="SFJ73950.1"/>
    </source>
</evidence>